<keyword evidence="2" id="KW-1185">Reference proteome</keyword>
<protein>
    <submittedName>
        <fullName evidence="1">Uncharacterized protein</fullName>
    </submittedName>
</protein>
<dbReference type="EMBL" id="AP026560">
    <property type="protein sequence ID" value="BDP43214.1"/>
    <property type="molecule type" value="Genomic_DNA"/>
</dbReference>
<evidence type="ECO:0000313" key="1">
    <source>
        <dbReference type="EMBL" id="BDP43214.1"/>
    </source>
</evidence>
<gene>
    <name evidence="1" type="ORF">DAETH_31830</name>
</gene>
<proteinExistence type="predicted"/>
<dbReference type="Proteomes" id="UP001064971">
    <property type="component" value="Chromosome"/>
</dbReference>
<dbReference type="Gene3D" id="3.40.50.150">
    <property type="entry name" value="Vaccinia Virus protein VP39"/>
    <property type="match status" value="1"/>
</dbReference>
<dbReference type="InterPro" id="IPR029063">
    <property type="entry name" value="SAM-dependent_MTases_sf"/>
</dbReference>
<dbReference type="RefSeq" id="WP_264775870.1">
    <property type="nucleotide sequence ID" value="NZ_AP026560.1"/>
</dbReference>
<reference evidence="1" key="1">
    <citation type="submission" date="2022-07" db="EMBL/GenBank/DDBJ databases">
        <title>Complete Genome Sequence of the Radioresistant Bacterium Deinococcus aetherius ST0316, Isolated from the Air Dust collected in Lower Stratosphere above Japan.</title>
        <authorList>
            <person name="Satoh K."/>
            <person name="Hagiwara K."/>
            <person name="Katsumata K."/>
            <person name="Kubo A."/>
            <person name="Yokobori S."/>
            <person name="Yamagishi A."/>
            <person name="Oono Y."/>
            <person name="Narumi I."/>
        </authorList>
    </citation>
    <scope>NUCLEOTIDE SEQUENCE</scope>
    <source>
        <strain evidence="1">ST0316</strain>
    </source>
</reference>
<evidence type="ECO:0000313" key="2">
    <source>
        <dbReference type="Proteomes" id="UP001064971"/>
    </source>
</evidence>
<organism evidence="1 2">
    <name type="scientific">Deinococcus aetherius</name>
    <dbReference type="NCBI Taxonomy" id="200252"/>
    <lineage>
        <taxon>Bacteria</taxon>
        <taxon>Thermotogati</taxon>
        <taxon>Deinococcota</taxon>
        <taxon>Deinococci</taxon>
        <taxon>Deinococcales</taxon>
        <taxon>Deinococcaceae</taxon>
        <taxon>Deinococcus</taxon>
    </lineage>
</organism>
<accession>A0ABM8AHD1</accession>
<sequence length="95" mass="10683">MIRHLPAVAAPGARFLYVGPTLDVPQVPERLAAVGWAVHGEWRVSVRAWAPTWEDWATRCTWMGEEARREDWEARATARGLAYREERDVVLAGAG</sequence>
<name>A0ABM8AHD1_9DEIO</name>